<sequence>MSLKLLELCHLSLDGRRLLAVTNRYRRTSARPSAVLLTPRPLADVRRRFKYPPVHIALHRLQTRMLFSKSHSACDVALIAVTARSLETKQVAQRSRNYYRKELFHHSPGVIPGNHGKSESGWPDRGSNQSSPECESNGILFRGLAVGVRLSAGRKPRCRVQRRRIPTHARGLWCSLLDGATVAERLACSPPTMATRVQSLAGSLRIFAGGTHAERCHFSAGFSPGPPASPPFHPGAASITITAVGSQDPDVKRGPNIFTHYKGRNSCKETHIAASLVPTQASEGGNFADWTGRVRLACVHHSTASPTFISSRAGRGDREEELGEDSEASGHSLCFEPLQQSPGVISEKPNRNWEGICHDL</sequence>
<protein>
    <submittedName>
        <fullName evidence="2">Uncharacterized protein</fullName>
    </submittedName>
</protein>
<name>A0ABQ9I244_9NEOP</name>
<evidence type="ECO:0000256" key="1">
    <source>
        <dbReference type="SAM" id="MobiDB-lite"/>
    </source>
</evidence>
<comment type="caution">
    <text evidence="2">The sequence shown here is derived from an EMBL/GenBank/DDBJ whole genome shotgun (WGS) entry which is preliminary data.</text>
</comment>
<gene>
    <name evidence="2" type="ORF">PR048_009960</name>
</gene>
<organism evidence="2 3">
    <name type="scientific">Dryococelus australis</name>
    <dbReference type="NCBI Taxonomy" id="614101"/>
    <lineage>
        <taxon>Eukaryota</taxon>
        <taxon>Metazoa</taxon>
        <taxon>Ecdysozoa</taxon>
        <taxon>Arthropoda</taxon>
        <taxon>Hexapoda</taxon>
        <taxon>Insecta</taxon>
        <taxon>Pterygota</taxon>
        <taxon>Neoptera</taxon>
        <taxon>Polyneoptera</taxon>
        <taxon>Phasmatodea</taxon>
        <taxon>Verophasmatodea</taxon>
        <taxon>Anareolatae</taxon>
        <taxon>Phasmatidae</taxon>
        <taxon>Eurycanthinae</taxon>
        <taxon>Dryococelus</taxon>
    </lineage>
</organism>
<evidence type="ECO:0000313" key="2">
    <source>
        <dbReference type="EMBL" id="KAJ8890451.1"/>
    </source>
</evidence>
<reference evidence="2 3" key="1">
    <citation type="submission" date="2023-02" db="EMBL/GenBank/DDBJ databases">
        <title>LHISI_Scaffold_Assembly.</title>
        <authorList>
            <person name="Stuart O.P."/>
            <person name="Cleave R."/>
            <person name="Magrath M.J.L."/>
            <person name="Mikheyev A.S."/>
        </authorList>
    </citation>
    <scope>NUCLEOTIDE SEQUENCE [LARGE SCALE GENOMIC DNA]</scope>
    <source>
        <strain evidence="2">Daus_M_001</strain>
        <tissue evidence="2">Leg muscle</tissue>
    </source>
</reference>
<feature type="region of interest" description="Disordered" evidence="1">
    <location>
        <begin position="307"/>
        <end position="330"/>
    </location>
</feature>
<feature type="region of interest" description="Disordered" evidence="1">
    <location>
        <begin position="109"/>
        <end position="134"/>
    </location>
</feature>
<keyword evidence="3" id="KW-1185">Reference proteome</keyword>
<evidence type="ECO:0000313" key="3">
    <source>
        <dbReference type="Proteomes" id="UP001159363"/>
    </source>
</evidence>
<proteinExistence type="predicted"/>
<dbReference type="EMBL" id="JARBHB010000003">
    <property type="protein sequence ID" value="KAJ8890451.1"/>
    <property type="molecule type" value="Genomic_DNA"/>
</dbReference>
<accession>A0ABQ9I244</accession>
<dbReference type="Proteomes" id="UP001159363">
    <property type="component" value="Chromosome 3"/>
</dbReference>